<dbReference type="Pfam" id="PF01476">
    <property type="entry name" value="LysM"/>
    <property type="match status" value="1"/>
</dbReference>
<protein>
    <recommendedName>
        <fullName evidence="2">LysM domain-containing protein</fullName>
    </recommendedName>
</protein>
<sequence>MLKYSSYQSIHATVPNPNKLSNNQLSNNQLSNMNLKKYTNLLEAKGIRRLTVIIFMIVITCTGMITAFASSESGHTPNMNYIIQSGDTLWSIASANKPDGADIRSYIHRIMKENSMSISNLKAGEVISLPID</sequence>
<dbReference type="Gene3D" id="3.10.350.10">
    <property type="entry name" value="LysM domain"/>
    <property type="match status" value="1"/>
</dbReference>
<dbReference type="InterPro" id="IPR036779">
    <property type="entry name" value="LysM_dom_sf"/>
</dbReference>
<evidence type="ECO:0000259" key="2">
    <source>
        <dbReference type="PROSITE" id="PS51782"/>
    </source>
</evidence>
<evidence type="ECO:0000256" key="1">
    <source>
        <dbReference type="SAM" id="Phobius"/>
    </source>
</evidence>
<dbReference type="CDD" id="cd00118">
    <property type="entry name" value="LysM"/>
    <property type="match status" value="1"/>
</dbReference>
<proteinExistence type="predicted"/>
<name>A0ABS4JDH8_9BACL</name>
<keyword evidence="1" id="KW-1133">Transmembrane helix</keyword>
<gene>
    <name evidence="3" type="ORF">J2Z69_000801</name>
</gene>
<accession>A0ABS4JDH8</accession>
<keyword evidence="1" id="KW-0472">Membrane</keyword>
<dbReference type="Proteomes" id="UP001519288">
    <property type="component" value="Unassembled WGS sequence"/>
</dbReference>
<dbReference type="RefSeq" id="WP_209859317.1">
    <property type="nucleotide sequence ID" value="NZ_JAGGLD010000001.1"/>
</dbReference>
<dbReference type="SMART" id="SM00257">
    <property type="entry name" value="LysM"/>
    <property type="match status" value="1"/>
</dbReference>
<comment type="caution">
    <text evidence="3">The sequence shown here is derived from an EMBL/GenBank/DDBJ whole genome shotgun (WGS) entry which is preliminary data.</text>
</comment>
<organism evidence="3 4">
    <name type="scientific">Paenibacillus shirakamiensis</name>
    <dbReference type="NCBI Taxonomy" id="1265935"/>
    <lineage>
        <taxon>Bacteria</taxon>
        <taxon>Bacillati</taxon>
        <taxon>Bacillota</taxon>
        <taxon>Bacilli</taxon>
        <taxon>Bacillales</taxon>
        <taxon>Paenibacillaceae</taxon>
        <taxon>Paenibacillus</taxon>
    </lineage>
</organism>
<dbReference type="InterPro" id="IPR018392">
    <property type="entry name" value="LysM"/>
</dbReference>
<dbReference type="SUPFAM" id="SSF54106">
    <property type="entry name" value="LysM domain"/>
    <property type="match status" value="1"/>
</dbReference>
<feature type="transmembrane region" description="Helical" evidence="1">
    <location>
        <begin position="50"/>
        <end position="69"/>
    </location>
</feature>
<feature type="domain" description="LysM" evidence="2">
    <location>
        <begin position="79"/>
        <end position="129"/>
    </location>
</feature>
<dbReference type="PROSITE" id="PS51782">
    <property type="entry name" value="LYSM"/>
    <property type="match status" value="1"/>
</dbReference>
<reference evidence="3 4" key="1">
    <citation type="submission" date="2021-03" db="EMBL/GenBank/DDBJ databases">
        <title>Genomic Encyclopedia of Type Strains, Phase IV (KMG-IV): sequencing the most valuable type-strain genomes for metagenomic binning, comparative biology and taxonomic classification.</title>
        <authorList>
            <person name="Goeker M."/>
        </authorList>
    </citation>
    <scope>NUCLEOTIDE SEQUENCE [LARGE SCALE GENOMIC DNA]</scope>
    <source>
        <strain evidence="3 4">DSM 26806</strain>
    </source>
</reference>
<keyword evidence="4" id="KW-1185">Reference proteome</keyword>
<evidence type="ECO:0000313" key="3">
    <source>
        <dbReference type="EMBL" id="MBP1999782.1"/>
    </source>
</evidence>
<dbReference type="EMBL" id="JAGGLD010000001">
    <property type="protein sequence ID" value="MBP1999782.1"/>
    <property type="molecule type" value="Genomic_DNA"/>
</dbReference>
<evidence type="ECO:0000313" key="4">
    <source>
        <dbReference type="Proteomes" id="UP001519288"/>
    </source>
</evidence>
<keyword evidence="1" id="KW-0812">Transmembrane</keyword>